<evidence type="ECO:0000259" key="1">
    <source>
        <dbReference type="Pfam" id="PF19319"/>
    </source>
</evidence>
<reference evidence="2" key="1">
    <citation type="submission" date="2020-12" db="EMBL/GenBank/DDBJ databases">
        <title>Antrihabitans popcorni sp. nov. and Antrihabitans auranticaus sp. nov., isolated from a larva cave.</title>
        <authorList>
            <person name="Lee S.D."/>
            <person name="Kim I.S."/>
        </authorList>
    </citation>
    <scope>NUCLEOTIDE SEQUENCE</scope>
    <source>
        <strain evidence="2">YC3-6</strain>
    </source>
</reference>
<dbReference type="Proteomes" id="UP000655868">
    <property type="component" value="Unassembled WGS sequence"/>
</dbReference>
<dbReference type="Pfam" id="PF19319">
    <property type="entry name" value="DUF5919"/>
    <property type="match status" value="1"/>
</dbReference>
<dbReference type="InterPro" id="IPR001387">
    <property type="entry name" value="Cro/C1-type_HTH"/>
</dbReference>
<gene>
    <name evidence="2" type="ORF">JGU71_29395</name>
</gene>
<dbReference type="InterPro" id="IPR010982">
    <property type="entry name" value="Lambda_DNA-bd_dom_sf"/>
</dbReference>
<dbReference type="SUPFAM" id="SSF47413">
    <property type="entry name" value="lambda repressor-like DNA-binding domains"/>
    <property type="match status" value="1"/>
</dbReference>
<dbReference type="EMBL" id="JAEMNV010000024">
    <property type="protein sequence ID" value="MBJ8343005.1"/>
    <property type="molecule type" value="Genomic_DNA"/>
</dbReference>
<dbReference type="InterPro" id="IPR045697">
    <property type="entry name" value="DUF5919"/>
</dbReference>
<evidence type="ECO:0000313" key="2">
    <source>
        <dbReference type="EMBL" id="MBJ8343005.1"/>
    </source>
</evidence>
<dbReference type="CDD" id="cd00093">
    <property type="entry name" value="HTH_XRE"/>
    <property type="match status" value="1"/>
</dbReference>
<protein>
    <submittedName>
        <fullName evidence="2">Helix-turn-helix transcriptional regulator</fullName>
    </submittedName>
</protein>
<feature type="domain" description="DUF5919" evidence="1">
    <location>
        <begin position="122"/>
        <end position="245"/>
    </location>
</feature>
<comment type="caution">
    <text evidence="2">The sequence shown here is derived from an EMBL/GenBank/DDBJ whole genome shotgun (WGS) entry which is preliminary data.</text>
</comment>
<proteinExistence type="predicted"/>
<keyword evidence="3" id="KW-1185">Reference proteome</keyword>
<name>A0A934U6W8_9NOCA</name>
<sequence>MTNDRLRDALLRQGLTRDMAAQAINVDAKTIERWITKNRTPYPKHRNALAALLRESESFLWPDARGSERAAEIATSEVVAVYPHRHEMPREVWSRLIDSAASQLDILVYAGLFLTENHKLVKTLRTKSRAGTNIRFLFGDPDSLNVTSRSREENIGPAAIAAKIRNAIMFFQPLADEPAIDIRLHETTLYNSIYRFDNEMLVNTHVYGRMAAHSPVLHLRQLAGGDLFDTYADSFNAVWEDSKPLAGPHVSMHN</sequence>
<organism evidence="2 3">
    <name type="scientific">Antrihabitans stalagmiti</name>
    <dbReference type="NCBI Taxonomy" id="2799499"/>
    <lineage>
        <taxon>Bacteria</taxon>
        <taxon>Bacillati</taxon>
        <taxon>Actinomycetota</taxon>
        <taxon>Actinomycetes</taxon>
        <taxon>Mycobacteriales</taxon>
        <taxon>Nocardiaceae</taxon>
        <taxon>Antrihabitans</taxon>
    </lineage>
</organism>
<evidence type="ECO:0000313" key="3">
    <source>
        <dbReference type="Proteomes" id="UP000655868"/>
    </source>
</evidence>
<accession>A0A934U6W8</accession>
<dbReference type="GO" id="GO:0003677">
    <property type="term" value="F:DNA binding"/>
    <property type="evidence" value="ECO:0007669"/>
    <property type="project" value="InterPro"/>
</dbReference>
<dbReference type="AlphaFoldDB" id="A0A934U6W8"/>